<dbReference type="EMBL" id="RQPI01000004">
    <property type="protein sequence ID" value="RQW11825.1"/>
    <property type="molecule type" value="Genomic_DNA"/>
</dbReference>
<sequence length="168" mass="19700">MTQDKRDWQKDIRPSVIWFAEQMEQRLKENDNKDGWEECDRMFLLNRLEANYHSLWAKQQAYGACFDADGTIRKAANIANFAMMIADNARSTLYPDTPAPTRGTEKWDIPRPIDEWHEDVGPVLWWTFPIEEPPYCGTPLDGDWPEYHTHWTPFIVPFTPAPKEGDNQ</sequence>
<dbReference type="RefSeq" id="WP_124695234.1">
    <property type="nucleotide sequence ID" value="NZ_JBHUFE010000037.1"/>
</dbReference>
<keyword evidence="2" id="KW-1185">Reference proteome</keyword>
<reference evidence="1 2" key="1">
    <citation type="submission" date="2018-11" db="EMBL/GenBank/DDBJ databases">
        <title>Genome sequence of strain 7197.</title>
        <authorList>
            <person name="Gao J."/>
            <person name="Sun J."/>
        </authorList>
    </citation>
    <scope>NUCLEOTIDE SEQUENCE [LARGE SCALE GENOMIC DNA]</scope>
    <source>
        <strain evidence="1 2">7197</strain>
    </source>
</reference>
<comment type="caution">
    <text evidence="1">The sequence shown here is derived from an EMBL/GenBank/DDBJ whole genome shotgun (WGS) entry which is preliminary data.</text>
</comment>
<dbReference type="OrthoDB" id="2666081at2"/>
<name>A0A3N9P861_9BACL</name>
<dbReference type="Proteomes" id="UP000282529">
    <property type="component" value="Unassembled WGS sequence"/>
</dbReference>
<gene>
    <name evidence="1" type="ORF">EH198_09100</name>
</gene>
<proteinExistence type="predicted"/>
<organism evidence="1 2">
    <name type="scientific">Paenibacillus rhizophilus</name>
    <dbReference type="NCBI Taxonomy" id="1850366"/>
    <lineage>
        <taxon>Bacteria</taxon>
        <taxon>Bacillati</taxon>
        <taxon>Bacillota</taxon>
        <taxon>Bacilli</taxon>
        <taxon>Bacillales</taxon>
        <taxon>Paenibacillaceae</taxon>
        <taxon>Paenibacillus</taxon>
    </lineage>
</organism>
<evidence type="ECO:0000313" key="2">
    <source>
        <dbReference type="Proteomes" id="UP000282529"/>
    </source>
</evidence>
<dbReference type="AlphaFoldDB" id="A0A3N9P861"/>
<evidence type="ECO:0000313" key="1">
    <source>
        <dbReference type="EMBL" id="RQW11825.1"/>
    </source>
</evidence>
<evidence type="ECO:0008006" key="3">
    <source>
        <dbReference type="Google" id="ProtNLM"/>
    </source>
</evidence>
<protein>
    <recommendedName>
        <fullName evidence="3">DUF551 domain-containing protein</fullName>
    </recommendedName>
</protein>
<accession>A0A3N9P861</accession>